<dbReference type="SUPFAM" id="SSF53756">
    <property type="entry name" value="UDP-Glycosyltransferase/glycogen phosphorylase"/>
    <property type="match status" value="1"/>
</dbReference>
<reference evidence="1" key="2">
    <citation type="submission" date="2020-08" db="EMBL/GenBank/DDBJ databases">
        <authorList>
            <person name="Chen M."/>
            <person name="Teng W."/>
            <person name="Zhao L."/>
            <person name="Hu C."/>
            <person name="Zhou Y."/>
            <person name="Han B."/>
            <person name="Song L."/>
            <person name="Shu W."/>
        </authorList>
    </citation>
    <scope>NUCLEOTIDE SEQUENCE</scope>
    <source>
        <strain evidence="1">FACHB-1277</strain>
    </source>
</reference>
<name>A0A926US66_9CYAN</name>
<evidence type="ECO:0008006" key="3">
    <source>
        <dbReference type="Google" id="ProtNLM"/>
    </source>
</evidence>
<dbReference type="RefSeq" id="WP_190350640.1">
    <property type="nucleotide sequence ID" value="NZ_JACJPY010000022.1"/>
</dbReference>
<comment type="caution">
    <text evidence="1">The sequence shown here is derived from an EMBL/GenBank/DDBJ whole genome shotgun (WGS) entry which is preliminary data.</text>
</comment>
<accession>A0A926US66</accession>
<evidence type="ECO:0000313" key="1">
    <source>
        <dbReference type="EMBL" id="MBD2150279.1"/>
    </source>
</evidence>
<dbReference type="EMBL" id="JACJPY010000022">
    <property type="protein sequence ID" value="MBD2150279.1"/>
    <property type="molecule type" value="Genomic_DNA"/>
</dbReference>
<evidence type="ECO:0000313" key="2">
    <source>
        <dbReference type="Proteomes" id="UP000631421"/>
    </source>
</evidence>
<organism evidence="1 2">
    <name type="scientific">Pseudanabaena cinerea FACHB-1277</name>
    <dbReference type="NCBI Taxonomy" id="2949581"/>
    <lineage>
        <taxon>Bacteria</taxon>
        <taxon>Bacillati</taxon>
        <taxon>Cyanobacteriota</taxon>
        <taxon>Cyanophyceae</taxon>
        <taxon>Pseudanabaenales</taxon>
        <taxon>Pseudanabaenaceae</taxon>
        <taxon>Pseudanabaena</taxon>
        <taxon>Pseudanabaena cinerea</taxon>
    </lineage>
</organism>
<reference evidence="1" key="1">
    <citation type="journal article" date="2015" name="ISME J.">
        <title>Draft Genome Sequence of Streptomyces incarnatus NRRL8089, which Produces the Nucleoside Antibiotic Sinefungin.</title>
        <authorList>
            <person name="Oshima K."/>
            <person name="Hattori M."/>
            <person name="Shimizu H."/>
            <person name="Fukuda K."/>
            <person name="Nemoto M."/>
            <person name="Inagaki K."/>
            <person name="Tamura T."/>
        </authorList>
    </citation>
    <scope>NUCLEOTIDE SEQUENCE</scope>
    <source>
        <strain evidence="1">FACHB-1277</strain>
    </source>
</reference>
<dbReference type="Proteomes" id="UP000631421">
    <property type="component" value="Unassembled WGS sequence"/>
</dbReference>
<keyword evidence="2" id="KW-1185">Reference proteome</keyword>
<proteinExistence type="predicted"/>
<dbReference type="Gene3D" id="3.40.50.2000">
    <property type="entry name" value="Glycogen Phosphorylase B"/>
    <property type="match status" value="1"/>
</dbReference>
<gene>
    <name evidence="1" type="ORF">H6F44_09135</name>
</gene>
<sequence length="393" mass="44512">MTTIFLSEMCAEAIHGGGLTLHRILGKELDKFDGFVKVVNYDNEPEISLDKIDHYIIFPFGKFRQWLSKILGCTLAYKIFKNNLLRKIHSYRIAHQLIQQRTITSSTKMLVCPQGEFSLYVVQKINKLLNVPYVTWVMDDHLVKWQNGSWIYQYDHEQLMREHLQKAEQVFVISPNLQKFYKQKFGIDSQVLFSPCEYVSEPFHRVIDHNEKLSLAYFGSISIWQKDALESLAPLIEENVISLDIFTNNQASVPIGLQIAGVNICKPISPKLVALEIRKYDGVVIPIGFSEDVYNMSYFNIATKMSECVGSGIPTLVIGAEDSAMVSFLSDYGAAVLATSTNKADLAAAISKLKDPVIRQKVLANAYNVAQIDLSVDKMREHWSYASQLLNLA</sequence>
<dbReference type="AlphaFoldDB" id="A0A926US66"/>
<protein>
    <recommendedName>
        <fullName evidence="3">Glycosyltransferase</fullName>
    </recommendedName>
</protein>